<dbReference type="STRING" id="2512241.A0A553IF15"/>
<dbReference type="InterPro" id="IPR017438">
    <property type="entry name" value="ATP-NAD_kinase_N"/>
</dbReference>
<keyword evidence="4" id="KW-1185">Reference proteome</keyword>
<dbReference type="PANTHER" id="PTHR12358:SF31">
    <property type="entry name" value="ACYLGLYCEROL KINASE, MITOCHONDRIAL"/>
    <property type="match status" value="1"/>
</dbReference>
<dbReference type="InterPro" id="IPR016064">
    <property type="entry name" value="NAD/diacylglycerol_kinase_sf"/>
</dbReference>
<dbReference type="Proteomes" id="UP000319160">
    <property type="component" value="Unassembled WGS sequence"/>
</dbReference>
<evidence type="ECO:0000313" key="3">
    <source>
        <dbReference type="EMBL" id="TRX98784.1"/>
    </source>
</evidence>
<name>A0A553IF15_9PEZI</name>
<proteinExistence type="predicted"/>
<comment type="caution">
    <text evidence="3">The sequence shown here is derived from an EMBL/GenBank/DDBJ whole genome shotgun (WGS) entry which is preliminary data.</text>
</comment>
<feature type="domain" description="DAGKc" evidence="2">
    <location>
        <begin position="132"/>
        <end position="271"/>
    </location>
</feature>
<dbReference type="InterPro" id="IPR055916">
    <property type="entry name" value="DUF7493"/>
</dbReference>
<dbReference type="PROSITE" id="PS50146">
    <property type="entry name" value="DAGK"/>
    <property type="match status" value="1"/>
</dbReference>
<gene>
    <name evidence="3" type="ORF">FHL15_000126</name>
</gene>
<evidence type="ECO:0000256" key="1">
    <source>
        <dbReference type="SAM" id="MobiDB-lite"/>
    </source>
</evidence>
<dbReference type="InterPro" id="IPR001206">
    <property type="entry name" value="Diacylglycerol_kinase_cat_dom"/>
</dbReference>
<dbReference type="GO" id="GO:0016773">
    <property type="term" value="F:phosphotransferase activity, alcohol group as acceptor"/>
    <property type="evidence" value="ECO:0007669"/>
    <property type="project" value="UniProtKB-ARBA"/>
</dbReference>
<dbReference type="GO" id="GO:0005737">
    <property type="term" value="C:cytoplasm"/>
    <property type="evidence" value="ECO:0007669"/>
    <property type="project" value="TreeGrafter"/>
</dbReference>
<organism evidence="3 4">
    <name type="scientific">Xylaria flabelliformis</name>
    <dbReference type="NCBI Taxonomy" id="2512241"/>
    <lineage>
        <taxon>Eukaryota</taxon>
        <taxon>Fungi</taxon>
        <taxon>Dikarya</taxon>
        <taxon>Ascomycota</taxon>
        <taxon>Pezizomycotina</taxon>
        <taxon>Sordariomycetes</taxon>
        <taxon>Xylariomycetidae</taxon>
        <taxon>Xylariales</taxon>
        <taxon>Xylariaceae</taxon>
        <taxon>Xylaria</taxon>
    </lineage>
</organism>
<dbReference type="Gene3D" id="2.60.200.40">
    <property type="match status" value="1"/>
</dbReference>
<dbReference type="SMART" id="SM00046">
    <property type="entry name" value="DAGKc"/>
    <property type="match status" value="1"/>
</dbReference>
<dbReference type="Gene3D" id="3.40.50.10330">
    <property type="entry name" value="Probable inorganic polyphosphate/atp-NAD kinase, domain 1"/>
    <property type="match status" value="1"/>
</dbReference>
<dbReference type="EMBL" id="VFLP01000001">
    <property type="protein sequence ID" value="TRX98784.1"/>
    <property type="molecule type" value="Genomic_DNA"/>
</dbReference>
<protein>
    <recommendedName>
        <fullName evidence="2">DAGKc domain-containing protein</fullName>
    </recommendedName>
</protein>
<sequence length="520" mass="56900">MAQPDSPAEPPAKSAERVLNLDNGIHLTLRTGLGSGTLFVRDKELAKRNRTRLCGIAIAGSSVEVAIPYYNILWATIFRGDGRNELVIDYAAEKSSTQFRPAKLRYDIHGTPIATVEAWVETLLRYSYGQAQRQRRAKVLVNPHAGPGGAVRLWEHEVKPLFEAARMELDVVTTTHGGEGTEICQALDIYAYDVVVVCSGDGLAYEVFNGLGKRADARKALQKIAVAHIPCGSGNAMSCNLNGSYVPGPSALAVIKGIRTSVDLMSVSQGSQRMLSFLSQSVGIVAECDLGTEHLRWLGAKRFDVGIAQRIFSKKVYPCDIAVKVEIEGKDQIKAHYKQNRNGEVQNQKINDDESIPGAPLSTKDIQPDVGEGLPPLRFGTVNDPLPEDWQAASCDKLGNFYCGNMAWMAPNANFFPAACINDGLMDVIINDGDIPSLKYIDLMTSVEANKHFDKQLLSYQKVVAYRFTPRNQTDGYISIDGERVPFEPFQVEVHPGLGTVLSKSGRYEANGPPGWEESV</sequence>
<dbReference type="OrthoDB" id="3853857at2759"/>
<dbReference type="GO" id="GO:0046512">
    <property type="term" value="P:sphingosine biosynthetic process"/>
    <property type="evidence" value="ECO:0007669"/>
    <property type="project" value="TreeGrafter"/>
</dbReference>
<dbReference type="SUPFAM" id="SSF111331">
    <property type="entry name" value="NAD kinase/diacylglycerol kinase-like"/>
    <property type="match status" value="1"/>
</dbReference>
<dbReference type="InterPro" id="IPR050187">
    <property type="entry name" value="Lipid_Phosphate_FormReg"/>
</dbReference>
<dbReference type="PANTHER" id="PTHR12358">
    <property type="entry name" value="SPHINGOSINE KINASE"/>
    <property type="match status" value="1"/>
</dbReference>
<dbReference type="Pfam" id="PF00781">
    <property type="entry name" value="DAGK_cat"/>
    <property type="match status" value="1"/>
</dbReference>
<dbReference type="AlphaFoldDB" id="A0A553IF15"/>
<accession>A0A553IF15</accession>
<reference evidence="4" key="1">
    <citation type="submission" date="2019-06" db="EMBL/GenBank/DDBJ databases">
        <title>Draft genome sequence of the griseofulvin-producing fungus Xylaria cubensis strain G536.</title>
        <authorList>
            <person name="Mead M.E."/>
            <person name="Raja H.A."/>
            <person name="Steenwyk J.L."/>
            <person name="Knowles S.L."/>
            <person name="Oberlies N.H."/>
            <person name="Rokas A."/>
        </authorList>
    </citation>
    <scope>NUCLEOTIDE SEQUENCE [LARGE SCALE GENOMIC DNA]</scope>
    <source>
        <strain evidence="4">G536</strain>
    </source>
</reference>
<evidence type="ECO:0000259" key="2">
    <source>
        <dbReference type="PROSITE" id="PS50146"/>
    </source>
</evidence>
<evidence type="ECO:0000313" key="4">
    <source>
        <dbReference type="Proteomes" id="UP000319160"/>
    </source>
</evidence>
<dbReference type="GO" id="GO:0001727">
    <property type="term" value="F:lipid kinase activity"/>
    <property type="evidence" value="ECO:0007669"/>
    <property type="project" value="TreeGrafter"/>
</dbReference>
<dbReference type="GO" id="GO:0016020">
    <property type="term" value="C:membrane"/>
    <property type="evidence" value="ECO:0007669"/>
    <property type="project" value="TreeGrafter"/>
</dbReference>
<feature type="region of interest" description="Disordered" evidence="1">
    <location>
        <begin position="346"/>
        <end position="367"/>
    </location>
</feature>
<dbReference type="Pfam" id="PF24321">
    <property type="entry name" value="DUF7493"/>
    <property type="match status" value="1"/>
</dbReference>